<dbReference type="Gene3D" id="3.90.920.10">
    <property type="entry name" value="DNA primase, PRIM domain"/>
    <property type="match status" value="1"/>
</dbReference>
<dbReference type="GO" id="GO:1990077">
    <property type="term" value="C:primosome complex"/>
    <property type="evidence" value="ECO:0007669"/>
    <property type="project" value="UniProtKB-KW"/>
</dbReference>
<evidence type="ECO:0000256" key="11">
    <source>
        <dbReference type="RuleBase" id="RU003514"/>
    </source>
</evidence>
<sequence>MSLLKEIEPIKTKDFLKEKFRDYYNSANITLPPRFTSREWGFLNWGGGVMNRHVRFGSMSEVNDYLKKMAPAHSYHSVAYYEDPGSRTMIEKKWQGADLIFDLDADHLPEMEEVKKGKITFLKLMEYIREQTFRLVNDVLLGDFGLDEKDLLITFSGGRGYHVHVRTPSVLSLPSGARRELSDYMTGKGLNLENVLIDAGYTKEFAIRGKGIERKNLGIKKLPPKNSKGWSGIISKRINQTLDNLKLQKGEELEKRLKELRLDKSNVKLKEENNDIFNSLSKGLQKNLVRIAVKEAAIFPDEPVTGDVHRLIRLPGS</sequence>
<dbReference type="Gene3D" id="1.10.8.160">
    <property type="entry name" value="DNA primase S, domain 2"/>
    <property type="match status" value="1"/>
</dbReference>
<dbReference type="EC" id="2.7.7.-" evidence="11"/>
<keyword evidence="3 11" id="KW-0639">Primosome</keyword>
<keyword evidence="2 11" id="KW-0240">DNA-directed RNA polymerase</keyword>
<dbReference type="InterPro" id="IPR002755">
    <property type="entry name" value="DNA_primase_S"/>
</dbReference>
<evidence type="ECO:0000256" key="6">
    <source>
        <dbReference type="ARBA" id="ARBA00022705"/>
    </source>
</evidence>
<dbReference type="NCBIfam" id="TIGR00335">
    <property type="entry name" value="primase_sml"/>
    <property type="match status" value="1"/>
</dbReference>
<dbReference type="Pfam" id="PF01896">
    <property type="entry name" value="DNA_primase_S"/>
    <property type="match status" value="1"/>
</dbReference>
<keyword evidence="4 11" id="KW-0808">Transferase</keyword>
<name>A0A1J5TFY5_9ARCH</name>
<comment type="caution">
    <text evidence="13">The sequence shown here is derived from an EMBL/GenBank/DDBJ whole genome shotgun (WGS) entry which is preliminary data.</text>
</comment>
<evidence type="ECO:0000313" key="13">
    <source>
        <dbReference type="EMBL" id="OIR12612.1"/>
    </source>
</evidence>
<evidence type="ECO:0000256" key="2">
    <source>
        <dbReference type="ARBA" id="ARBA00022478"/>
    </source>
</evidence>
<dbReference type="Proteomes" id="UP000183403">
    <property type="component" value="Unassembled WGS sequence"/>
</dbReference>
<dbReference type="EMBL" id="MIYV01000012">
    <property type="protein sequence ID" value="OIR12612.1"/>
    <property type="molecule type" value="Genomic_DNA"/>
</dbReference>
<dbReference type="SUPFAM" id="SSF56747">
    <property type="entry name" value="Prim-pol domain"/>
    <property type="match status" value="1"/>
</dbReference>
<organism evidence="13 14">
    <name type="scientific">Marine Group III euryarchaeote CG-Epi6</name>
    <dbReference type="NCBI Taxonomy" id="1889000"/>
    <lineage>
        <taxon>Archaea</taxon>
        <taxon>Methanobacteriati</taxon>
        <taxon>Thermoplasmatota</taxon>
        <taxon>Thermoplasmata</taxon>
        <taxon>Candidatus Thermoprofundales</taxon>
    </lineage>
</organism>
<dbReference type="InterPro" id="IPR023639">
    <property type="entry name" value="DNA_primase_ssu_PriS"/>
</dbReference>
<dbReference type="PANTHER" id="PTHR10536">
    <property type="entry name" value="DNA PRIMASE SMALL SUBUNIT"/>
    <property type="match status" value="1"/>
</dbReference>
<feature type="non-terminal residue" evidence="13">
    <location>
        <position position="317"/>
    </location>
</feature>
<dbReference type="GO" id="GO:0003899">
    <property type="term" value="F:DNA-directed RNA polymerase activity"/>
    <property type="evidence" value="ECO:0007669"/>
    <property type="project" value="InterPro"/>
</dbReference>
<dbReference type="GO" id="GO:0046872">
    <property type="term" value="F:metal ion binding"/>
    <property type="evidence" value="ECO:0007669"/>
    <property type="project" value="UniProtKB-KW"/>
</dbReference>
<keyword evidence="10" id="KW-0464">Manganese</keyword>
<dbReference type="GO" id="GO:0006269">
    <property type="term" value="P:DNA replication, synthesis of primer"/>
    <property type="evidence" value="ECO:0007669"/>
    <property type="project" value="UniProtKB-KW"/>
</dbReference>
<gene>
    <name evidence="13" type="ORF">BEU03_00230</name>
</gene>
<evidence type="ECO:0000256" key="9">
    <source>
        <dbReference type="ARBA" id="ARBA00023163"/>
    </source>
</evidence>
<comment type="similarity">
    <text evidence="1 11">Belongs to the eukaryotic-type primase small subunit family.</text>
</comment>
<evidence type="ECO:0000256" key="4">
    <source>
        <dbReference type="ARBA" id="ARBA00022679"/>
    </source>
</evidence>
<evidence type="ECO:0000313" key="14">
    <source>
        <dbReference type="Proteomes" id="UP000183403"/>
    </source>
</evidence>
<evidence type="ECO:0000256" key="7">
    <source>
        <dbReference type="ARBA" id="ARBA00022723"/>
    </source>
</evidence>
<keyword evidence="5" id="KW-0548">Nucleotidyltransferase</keyword>
<keyword evidence="6 11" id="KW-0235">DNA replication</keyword>
<evidence type="ECO:0000256" key="3">
    <source>
        <dbReference type="ARBA" id="ARBA00022515"/>
    </source>
</evidence>
<keyword evidence="7" id="KW-0479">Metal-binding</keyword>
<reference evidence="13 14" key="1">
    <citation type="submission" date="2016-08" db="EMBL/GenBank/DDBJ databases">
        <title>New Insights into Marine Group III Euryarchaeota, from dark to light.</title>
        <authorList>
            <person name="Haro-Moreno J.M."/>
            <person name="Rodriguez-Valera F."/>
            <person name="Lopez-Garcia P."/>
            <person name="Moreira D."/>
            <person name="Martin-Cuadrado A.B."/>
        </authorList>
    </citation>
    <scope>NUCLEOTIDE SEQUENCE [LARGE SCALE GENOMIC DNA]</scope>
    <source>
        <strain evidence="13">CG-Epi6</strain>
    </source>
</reference>
<keyword evidence="9" id="KW-0804">Transcription</keyword>
<evidence type="ECO:0000256" key="1">
    <source>
        <dbReference type="ARBA" id="ARBA00009762"/>
    </source>
</evidence>
<dbReference type="InterPro" id="IPR014052">
    <property type="entry name" value="DNA_primase_ssu_euk/arc"/>
</dbReference>
<accession>A0A1J5TFY5</accession>
<evidence type="ECO:0000256" key="8">
    <source>
        <dbReference type="ARBA" id="ARBA00022842"/>
    </source>
</evidence>
<dbReference type="GO" id="GO:0000428">
    <property type="term" value="C:DNA-directed RNA polymerase complex"/>
    <property type="evidence" value="ECO:0007669"/>
    <property type="project" value="UniProtKB-KW"/>
</dbReference>
<protein>
    <recommendedName>
        <fullName evidence="11">DNA primase</fullName>
        <ecNumber evidence="11">2.7.7.-</ecNumber>
    </recommendedName>
</protein>
<evidence type="ECO:0000256" key="12">
    <source>
        <dbReference type="RuleBase" id="RU004224"/>
    </source>
</evidence>
<dbReference type="HAMAP" id="MF_00700">
    <property type="entry name" value="DNA_primase_sml_arc"/>
    <property type="match status" value="1"/>
</dbReference>
<comment type="function">
    <text evidence="12">RNA polymerase that catalyzes the synthesis of short RNA molecules used as primers for DNA polymerase during DNA replication.</text>
</comment>
<proteinExistence type="inferred from homology"/>
<evidence type="ECO:0000256" key="10">
    <source>
        <dbReference type="ARBA" id="ARBA00023211"/>
    </source>
</evidence>
<evidence type="ECO:0000256" key="5">
    <source>
        <dbReference type="ARBA" id="ARBA00022695"/>
    </source>
</evidence>
<dbReference type="AlphaFoldDB" id="A0A1J5TFY5"/>
<keyword evidence="8" id="KW-0460">Magnesium</keyword>